<gene>
    <name evidence="2" type="primary">uvrC_12</name>
    <name evidence="2" type="ORF">g.20932</name>
</gene>
<protein>
    <submittedName>
        <fullName evidence="2">UvrABC system protein C</fullName>
    </submittedName>
</protein>
<evidence type="ECO:0000256" key="1">
    <source>
        <dbReference type="SAM" id="MobiDB-lite"/>
    </source>
</evidence>
<accession>A0A1D1YXP1</accession>
<organism evidence="2">
    <name type="scientific">Anthurium amnicola</name>
    <dbReference type="NCBI Taxonomy" id="1678845"/>
    <lineage>
        <taxon>Eukaryota</taxon>
        <taxon>Viridiplantae</taxon>
        <taxon>Streptophyta</taxon>
        <taxon>Embryophyta</taxon>
        <taxon>Tracheophyta</taxon>
        <taxon>Spermatophyta</taxon>
        <taxon>Magnoliopsida</taxon>
        <taxon>Liliopsida</taxon>
        <taxon>Araceae</taxon>
        <taxon>Pothoideae</taxon>
        <taxon>Potheae</taxon>
        <taxon>Anthurium</taxon>
    </lineage>
</organism>
<evidence type="ECO:0000313" key="2">
    <source>
        <dbReference type="EMBL" id="JAT59418.1"/>
    </source>
</evidence>
<feature type="non-terminal residue" evidence="2">
    <location>
        <position position="1"/>
    </location>
</feature>
<name>A0A1D1YXP1_9ARAE</name>
<feature type="compositionally biased region" description="Gly residues" evidence="1">
    <location>
        <begin position="1"/>
        <end position="12"/>
    </location>
</feature>
<proteinExistence type="predicted"/>
<reference evidence="2" key="1">
    <citation type="submission" date="2015-07" db="EMBL/GenBank/DDBJ databases">
        <title>Transcriptome Assembly of Anthurium amnicola.</title>
        <authorList>
            <person name="Suzuki J."/>
        </authorList>
    </citation>
    <scope>NUCLEOTIDE SEQUENCE</scope>
</reference>
<feature type="region of interest" description="Disordered" evidence="1">
    <location>
        <begin position="1"/>
        <end position="58"/>
    </location>
</feature>
<feature type="non-terminal residue" evidence="2">
    <location>
        <position position="157"/>
    </location>
</feature>
<dbReference type="AlphaFoldDB" id="A0A1D1YXP1"/>
<dbReference type="EMBL" id="GDJX01008518">
    <property type="protein sequence ID" value="JAT59418.1"/>
    <property type="molecule type" value="Transcribed_RNA"/>
</dbReference>
<sequence length="157" mass="16883">AVEVEVGGGRGGSLRSASSGGGPRRRRRGREVEGVESVLPQPNEGVPASEAVQGGETEVSPVQGMSTFLLARLLAPFPKQVMYMSPFSSGFRLPNSRKKCRRSYHCSVHTDPEITAKNDIFPGIFPIPSPLPYLCLSSPPVLCRGRSSYRMIGLDAP</sequence>